<dbReference type="GO" id="GO:0030170">
    <property type="term" value="F:pyridoxal phosphate binding"/>
    <property type="evidence" value="ECO:0007669"/>
    <property type="project" value="InterPro"/>
</dbReference>
<dbReference type="Proteomes" id="UP000319836">
    <property type="component" value="Unassembled WGS sequence"/>
</dbReference>
<accession>A0A538U7I1</accession>
<comment type="caution">
    <text evidence="3">The sequence shown here is derived from an EMBL/GenBank/DDBJ whole genome shotgun (WGS) entry which is preliminary data.</text>
</comment>
<organism evidence="3 4">
    <name type="scientific">Eiseniibacteriota bacterium</name>
    <dbReference type="NCBI Taxonomy" id="2212470"/>
    <lineage>
        <taxon>Bacteria</taxon>
        <taxon>Candidatus Eiseniibacteriota</taxon>
    </lineage>
</organism>
<keyword evidence="3" id="KW-0808">Transferase</keyword>
<dbReference type="Pfam" id="PF00155">
    <property type="entry name" value="Aminotran_1_2"/>
    <property type="match status" value="1"/>
</dbReference>
<feature type="compositionally biased region" description="Basic and acidic residues" evidence="1">
    <location>
        <begin position="109"/>
        <end position="124"/>
    </location>
</feature>
<dbReference type="CDD" id="cd00609">
    <property type="entry name" value="AAT_like"/>
    <property type="match status" value="1"/>
</dbReference>
<protein>
    <submittedName>
        <fullName evidence="3">Aminotransferase class I/II-fold pyridoxal phosphate-dependent enzyme</fullName>
    </submittedName>
</protein>
<proteinExistence type="predicted"/>
<feature type="domain" description="Aminotransferase class I/classII large" evidence="2">
    <location>
        <begin position="220"/>
        <end position="546"/>
    </location>
</feature>
<dbReference type="EMBL" id="VBPA01000096">
    <property type="protein sequence ID" value="TMQ71851.1"/>
    <property type="molecule type" value="Genomic_DNA"/>
</dbReference>
<dbReference type="AlphaFoldDB" id="A0A538U7I1"/>
<evidence type="ECO:0000259" key="2">
    <source>
        <dbReference type="Pfam" id="PF00155"/>
    </source>
</evidence>
<feature type="compositionally biased region" description="Basic residues" evidence="1">
    <location>
        <begin position="96"/>
        <end position="108"/>
    </location>
</feature>
<sequence>MAHPRRGRGAEALRSGVQRDARARRSQQPFDHPRQPREHRQRSGRSAGGARVRARTAEDPPGDRIQAPRAGGARERIGSRGAARRFGPGHHDAGSRRHAARGRRHSVQRRREQDRGRHRGEAAGKGRRRLRGGVERGPLDRSRGGALADPRLAREPGRSAAFGVTSASRGIPRGVAPNAWAARIAERRAAGCPLLDLTIANPTRVGLSGASQEVLAALDDRAAREDHPDPRGLPRARAAVSAYYRERGTPVDADAIVLTTGTSESYAHLFRLLADPGEAVLVPTPSYPLVEPIARLESLEVVPYRLAWDGAWHLDVASLDEALARAGDRARAVIVVEPNHPTGTCLSASEREALETRLEARGLALISDEVFGDFPWPPRAAVFPGWLGERRAPTFVLGGLSKACGLPQLKVGWVALAGPGRAATIEGLEWIADLFLTVSGPAQHALPQWLAGRAAYHRRVRERIARNRESLTRFVARHPEASLLGGEGGWAQVLRLPARDSDPSLALLERDVIVHPGHFYELDREGCVVLSLIVEIATMEHGLARIAESLTAT</sequence>
<gene>
    <name evidence="3" type="ORF">E6K80_04320</name>
</gene>
<evidence type="ECO:0000256" key="1">
    <source>
        <dbReference type="SAM" id="MobiDB-lite"/>
    </source>
</evidence>
<dbReference type="SUPFAM" id="SSF53383">
    <property type="entry name" value="PLP-dependent transferases"/>
    <property type="match status" value="1"/>
</dbReference>
<reference evidence="3 4" key="1">
    <citation type="journal article" date="2019" name="Nat. Microbiol.">
        <title>Mediterranean grassland soil C-N compound turnover is dependent on rainfall and depth, and is mediated by genomically divergent microorganisms.</title>
        <authorList>
            <person name="Diamond S."/>
            <person name="Andeer P.F."/>
            <person name="Li Z."/>
            <person name="Crits-Christoph A."/>
            <person name="Burstein D."/>
            <person name="Anantharaman K."/>
            <person name="Lane K.R."/>
            <person name="Thomas B.C."/>
            <person name="Pan C."/>
            <person name="Northen T.R."/>
            <person name="Banfield J.F."/>
        </authorList>
    </citation>
    <scope>NUCLEOTIDE SEQUENCE [LARGE SCALE GENOMIC DNA]</scope>
    <source>
        <strain evidence="3">WS_10</strain>
    </source>
</reference>
<feature type="compositionally biased region" description="Basic and acidic residues" evidence="1">
    <location>
        <begin position="132"/>
        <end position="143"/>
    </location>
</feature>
<feature type="region of interest" description="Disordered" evidence="1">
    <location>
        <begin position="1"/>
        <end position="152"/>
    </location>
</feature>
<dbReference type="InterPro" id="IPR015421">
    <property type="entry name" value="PyrdxlP-dep_Trfase_major"/>
</dbReference>
<dbReference type="PANTHER" id="PTHR45744:SF2">
    <property type="entry name" value="TYROSINE AMINOTRANSFERASE"/>
    <property type="match status" value="1"/>
</dbReference>
<name>A0A538U7I1_UNCEI</name>
<dbReference type="InterPro" id="IPR015424">
    <property type="entry name" value="PyrdxlP-dep_Trfase"/>
</dbReference>
<dbReference type="Gene3D" id="3.40.640.10">
    <property type="entry name" value="Type I PLP-dependent aspartate aminotransferase-like (Major domain)"/>
    <property type="match status" value="1"/>
</dbReference>
<dbReference type="InterPro" id="IPR004839">
    <property type="entry name" value="Aminotransferase_I/II_large"/>
</dbReference>
<evidence type="ECO:0000313" key="4">
    <source>
        <dbReference type="Proteomes" id="UP000319836"/>
    </source>
</evidence>
<keyword evidence="3" id="KW-0032">Aminotransferase</keyword>
<evidence type="ECO:0000313" key="3">
    <source>
        <dbReference type="EMBL" id="TMQ71851.1"/>
    </source>
</evidence>
<dbReference type="GO" id="GO:0008483">
    <property type="term" value="F:transaminase activity"/>
    <property type="evidence" value="ECO:0007669"/>
    <property type="project" value="UniProtKB-KW"/>
</dbReference>
<dbReference type="PANTHER" id="PTHR45744">
    <property type="entry name" value="TYROSINE AMINOTRANSFERASE"/>
    <property type="match status" value="1"/>
</dbReference>